<evidence type="ECO:0000313" key="2">
    <source>
        <dbReference type="EMBL" id="KAK0446431.1"/>
    </source>
</evidence>
<comment type="caution">
    <text evidence="2">The sequence shown here is derived from an EMBL/GenBank/DDBJ whole genome shotgun (WGS) entry which is preliminary data.</text>
</comment>
<proteinExistence type="predicted"/>
<feature type="compositionally biased region" description="Polar residues" evidence="1">
    <location>
        <begin position="258"/>
        <end position="267"/>
    </location>
</feature>
<evidence type="ECO:0000256" key="1">
    <source>
        <dbReference type="SAM" id="MobiDB-lite"/>
    </source>
</evidence>
<feature type="compositionally biased region" description="Basic and acidic residues" evidence="1">
    <location>
        <begin position="221"/>
        <end position="234"/>
    </location>
</feature>
<sequence>MRHFHWHNDQDDYMYVDEEDGGGYRQGPKYWCNDDKKVVPGIRLREGPYDLSVLPGKYIWVYSGHPEFEKIIVEKDWGAITIVAQNSGAEKILPEHIEATLNNGEIKGSFKGIVPRKVAGCSNCFYIESVQWVKEWVNRVDEDGHGLSIAAEDDDNGHPFLVFYWNDGYGCHGAFGEYDIIAKKVSGTNDNGDFLSEAESQRLGIECTLEEIEKMANGGGSKDDDASSEDKREVEEEEEAGQTSILGTKRKAPDLPEEQSNPKTRKT</sequence>
<reference evidence="2" key="1">
    <citation type="submission" date="2023-06" db="EMBL/GenBank/DDBJ databases">
        <authorList>
            <consortium name="Lawrence Berkeley National Laboratory"/>
            <person name="Ahrendt S."/>
            <person name="Sahu N."/>
            <person name="Indic B."/>
            <person name="Wong-Bajracharya J."/>
            <person name="Merenyi Z."/>
            <person name="Ke H.-M."/>
            <person name="Monk M."/>
            <person name="Kocsube S."/>
            <person name="Drula E."/>
            <person name="Lipzen A."/>
            <person name="Balint B."/>
            <person name="Henrissat B."/>
            <person name="Andreopoulos B."/>
            <person name="Martin F.M."/>
            <person name="Harder C.B."/>
            <person name="Rigling D."/>
            <person name="Ford K.L."/>
            <person name="Foster G.D."/>
            <person name="Pangilinan J."/>
            <person name="Papanicolaou A."/>
            <person name="Barry K."/>
            <person name="LaButti K."/>
            <person name="Viragh M."/>
            <person name="Koriabine M."/>
            <person name="Yan M."/>
            <person name="Riley R."/>
            <person name="Champramary S."/>
            <person name="Plett K.L."/>
            <person name="Tsai I.J."/>
            <person name="Slot J."/>
            <person name="Sipos G."/>
            <person name="Plett J."/>
            <person name="Nagy L.G."/>
            <person name="Grigoriev I.V."/>
        </authorList>
    </citation>
    <scope>NUCLEOTIDE SEQUENCE</scope>
    <source>
        <strain evidence="2">CCBAS 213</strain>
    </source>
</reference>
<organism evidence="2 3">
    <name type="scientific">Armillaria tabescens</name>
    <name type="common">Ringless honey mushroom</name>
    <name type="synonym">Agaricus tabescens</name>
    <dbReference type="NCBI Taxonomy" id="1929756"/>
    <lineage>
        <taxon>Eukaryota</taxon>
        <taxon>Fungi</taxon>
        <taxon>Dikarya</taxon>
        <taxon>Basidiomycota</taxon>
        <taxon>Agaricomycotina</taxon>
        <taxon>Agaricomycetes</taxon>
        <taxon>Agaricomycetidae</taxon>
        <taxon>Agaricales</taxon>
        <taxon>Marasmiineae</taxon>
        <taxon>Physalacriaceae</taxon>
        <taxon>Desarmillaria</taxon>
    </lineage>
</organism>
<dbReference type="GeneID" id="85357818"/>
<protein>
    <submittedName>
        <fullName evidence="2">Uncharacterized protein</fullName>
    </submittedName>
</protein>
<dbReference type="RefSeq" id="XP_060325780.1">
    <property type="nucleotide sequence ID" value="XM_060474270.1"/>
</dbReference>
<dbReference type="Proteomes" id="UP001175211">
    <property type="component" value="Unassembled WGS sequence"/>
</dbReference>
<gene>
    <name evidence="2" type="ORF">EV420DRAFT_1570605</name>
</gene>
<dbReference type="AlphaFoldDB" id="A0AA39MTD7"/>
<evidence type="ECO:0000313" key="3">
    <source>
        <dbReference type="Proteomes" id="UP001175211"/>
    </source>
</evidence>
<keyword evidence="3" id="KW-1185">Reference proteome</keyword>
<dbReference type="EMBL" id="JAUEPS010000047">
    <property type="protein sequence ID" value="KAK0446431.1"/>
    <property type="molecule type" value="Genomic_DNA"/>
</dbReference>
<accession>A0AA39MTD7</accession>
<name>A0AA39MTD7_ARMTA</name>
<feature type="region of interest" description="Disordered" evidence="1">
    <location>
        <begin position="215"/>
        <end position="267"/>
    </location>
</feature>